<keyword evidence="5" id="KW-1185">Reference proteome</keyword>
<keyword evidence="1 2" id="KW-0175">Coiled coil</keyword>
<evidence type="ECO:0000313" key="4">
    <source>
        <dbReference type="Ensembl" id="ENSOABP00000066180.1"/>
    </source>
</evidence>
<dbReference type="InterPro" id="IPR051149">
    <property type="entry name" value="Spindly/BICDR_Dynein_Adapter"/>
</dbReference>
<proteinExistence type="predicted"/>
<gene>
    <name evidence="4" type="primary">si:ch211-235m3.5</name>
</gene>
<name>A0AAZ1XF06_OREAU</name>
<accession>A0AAZ1XF06</accession>
<sequence>MAPFPRDPSELLAALKQKEEEVILAAQLGNALLLENRQLKEQSEKLHEQYAEKLEELEQGKHEVRVKLERHQSQWESQMGDLERDARELSAQVEQLTRALSEAERDKSRTQLEHNENTQRLQEELKAVSPTPGWVDSCFHLCSSKSNRARVKQTPAVGSKLQALLHLSDVLSLSHFCFHSCVHVPLTLCAFQLAEAWQEVEAARGRSQQLQAQVEELQEEVSLQEARSYGDTSLLSELESSLETTGLGVSKEEVGLLINTVKAYCFIKKKHPKHAKNRMEEELVRSKNDMMSLNNQLLEAIQRKLELSQELEAWQVNCSLFSVDLQSNDLSRITLSHCPIIS</sequence>
<evidence type="ECO:0000256" key="3">
    <source>
        <dbReference type="SAM" id="MobiDB-lite"/>
    </source>
</evidence>
<evidence type="ECO:0000256" key="2">
    <source>
        <dbReference type="SAM" id="Coils"/>
    </source>
</evidence>
<dbReference type="PANTHER" id="PTHR32123:SF10">
    <property type="entry name" value="BICD FAMILY-LIKE CARGO ADAPTER 1-RELATED"/>
    <property type="match status" value="1"/>
</dbReference>
<protein>
    <submittedName>
        <fullName evidence="4">Uncharacterized protein</fullName>
    </submittedName>
</protein>
<evidence type="ECO:0000256" key="1">
    <source>
        <dbReference type="ARBA" id="ARBA00023054"/>
    </source>
</evidence>
<feature type="coiled-coil region" evidence="2">
    <location>
        <begin position="276"/>
        <end position="317"/>
    </location>
</feature>
<dbReference type="AlphaFoldDB" id="A0AAZ1XF06"/>
<feature type="compositionally biased region" description="Basic and acidic residues" evidence="3">
    <location>
        <begin position="101"/>
        <end position="119"/>
    </location>
</feature>
<dbReference type="GO" id="GO:0055107">
    <property type="term" value="P:Golgi to secretory granule transport"/>
    <property type="evidence" value="ECO:0007669"/>
    <property type="project" value="TreeGrafter"/>
</dbReference>
<dbReference type="GO" id="GO:0047496">
    <property type="term" value="P:vesicle transport along microtubule"/>
    <property type="evidence" value="ECO:0007669"/>
    <property type="project" value="TreeGrafter"/>
</dbReference>
<feature type="coiled-coil region" evidence="2">
    <location>
        <begin position="200"/>
        <end position="227"/>
    </location>
</feature>
<reference evidence="4" key="2">
    <citation type="submission" date="2025-08" db="UniProtKB">
        <authorList>
            <consortium name="Ensembl"/>
        </authorList>
    </citation>
    <scope>IDENTIFICATION</scope>
</reference>
<organism evidence="4 5">
    <name type="scientific">Oreochromis aureus</name>
    <name type="common">Israeli tilapia</name>
    <name type="synonym">Chromis aureus</name>
    <dbReference type="NCBI Taxonomy" id="47969"/>
    <lineage>
        <taxon>Eukaryota</taxon>
        <taxon>Metazoa</taxon>
        <taxon>Chordata</taxon>
        <taxon>Craniata</taxon>
        <taxon>Vertebrata</taxon>
        <taxon>Euteleostomi</taxon>
        <taxon>Actinopterygii</taxon>
        <taxon>Neopterygii</taxon>
        <taxon>Teleostei</taxon>
        <taxon>Neoteleostei</taxon>
        <taxon>Acanthomorphata</taxon>
        <taxon>Ovalentaria</taxon>
        <taxon>Cichlomorphae</taxon>
        <taxon>Cichliformes</taxon>
        <taxon>Cichlidae</taxon>
        <taxon>African cichlids</taxon>
        <taxon>Pseudocrenilabrinae</taxon>
        <taxon>Oreochromini</taxon>
        <taxon>Oreochromis</taxon>
    </lineage>
</organism>
<dbReference type="Ensembl" id="ENSOABT00000080610.1">
    <property type="protein sequence ID" value="ENSOABP00000066180.1"/>
    <property type="gene ID" value="ENSOABG00000015791.2"/>
</dbReference>
<reference evidence="4" key="3">
    <citation type="submission" date="2025-09" db="UniProtKB">
        <authorList>
            <consortium name="Ensembl"/>
        </authorList>
    </citation>
    <scope>IDENTIFICATION</scope>
</reference>
<reference evidence="5" key="1">
    <citation type="submission" date="2020-03" db="EMBL/GenBank/DDBJ databases">
        <title>Evolution of repeat sequences and sex chromosomes of tilapia species revealed by chromosome-level genomes.</title>
        <authorList>
            <person name="Xu L."/>
            <person name="Tao W."/>
            <person name="Wang D."/>
            <person name="Zhou Q."/>
        </authorList>
    </citation>
    <scope>NUCLEOTIDE SEQUENCE [LARGE SCALE GENOMIC DNA]</scope>
    <source>
        <strain evidence="5">Israel</strain>
    </source>
</reference>
<evidence type="ECO:0000313" key="5">
    <source>
        <dbReference type="Proteomes" id="UP000472276"/>
    </source>
</evidence>
<dbReference type="Proteomes" id="UP000472276">
    <property type="component" value="Unassembled WGS sequence"/>
</dbReference>
<feature type="region of interest" description="Disordered" evidence="3">
    <location>
        <begin position="98"/>
        <end position="119"/>
    </location>
</feature>
<dbReference type="PANTHER" id="PTHR32123">
    <property type="entry name" value="BICD FAMILY-LIKE CARGO ADAPTER"/>
    <property type="match status" value="1"/>
</dbReference>